<dbReference type="InterPro" id="IPR024134">
    <property type="entry name" value="SOD_Cu/Zn_/chaperone"/>
</dbReference>
<keyword evidence="2" id="KW-0862">Zinc</keyword>
<keyword evidence="2" id="KW-0479">Metal-binding</keyword>
<gene>
    <name evidence="6" type="ORF">V4F39_25500</name>
</gene>
<dbReference type="SUPFAM" id="SSF49329">
    <property type="entry name" value="Cu,Zn superoxide dismutase-like"/>
    <property type="match status" value="1"/>
</dbReference>
<comment type="cofactor">
    <cofactor evidence="2">
        <name>Cu cation</name>
        <dbReference type="ChEBI" id="CHEBI:23378"/>
    </cofactor>
    <text evidence="2">Binds 1 copper ion per subunit.</text>
</comment>
<dbReference type="GO" id="GO:0005507">
    <property type="term" value="F:copper ion binding"/>
    <property type="evidence" value="ECO:0007669"/>
    <property type="project" value="InterPro"/>
</dbReference>
<dbReference type="Gene3D" id="2.60.40.200">
    <property type="entry name" value="Superoxide dismutase, copper/zinc binding domain"/>
    <property type="match status" value="1"/>
</dbReference>
<evidence type="ECO:0000256" key="2">
    <source>
        <dbReference type="RuleBase" id="RU000393"/>
    </source>
</evidence>
<protein>
    <recommendedName>
        <fullName evidence="2">Superoxide dismutase [Cu-Zn]</fullName>
        <ecNumber evidence="2">1.15.1.1</ecNumber>
    </recommendedName>
</protein>
<accession>A0AAW9QNS0</accession>
<dbReference type="InterPro" id="IPR001424">
    <property type="entry name" value="SOD_Cu_Zn_dom"/>
</dbReference>
<name>A0AAW9QNS0_9BURK</name>
<dbReference type="Proteomes" id="UP001336250">
    <property type="component" value="Unassembled WGS sequence"/>
</dbReference>
<dbReference type="PANTHER" id="PTHR10003">
    <property type="entry name" value="SUPEROXIDE DISMUTASE CU-ZN -RELATED"/>
    <property type="match status" value="1"/>
</dbReference>
<dbReference type="CDD" id="cd00305">
    <property type="entry name" value="Cu-Zn_Superoxide_Dismutase"/>
    <property type="match status" value="1"/>
</dbReference>
<organism evidence="6 7">
    <name type="scientific">Aquincola agrisoli</name>
    <dbReference type="NCBI Taxonomy" id="3119538"/>
    <lineage>
        <taxon>Bacteria</taxon>
        <taxon>Pseudomonadati</taxon>
        <taxon>Pseudomonadota</taxon>
        <taxon>Betaproteobacteria</taxon>
        <taxon>Burkholderiales</taxon>
        <taxon>Sphaerotilaceae</taxon>
        <taxon>Aquincola</taxon>
    </lineage>
</organism>
<dbReference type="PROSITE" id="PS00087">
    <property type="entry name" value="SOD_CU_ZN_1"/>
    <property type="match status" value="1"/>
</dbReference>
<comment type="caution">
    <text evidence="6">The sequence shown here is derived from an EMBL/GenBank/DDBJ whole genome shotgun (WGS) entry which is preliminary data.</text>
</comment>
<keyword evidence="2" id="KW-0560">Oxidoreductase</keyword>
<reference evidence="6 7" key="1">
    <citation type="submission" date="2024-02" db="EMBL/GenBank/DDBJ databases">
        <title>Genome sequence of Aquincola sp. MAHUQ-54.</title>
        <authorList>
            <person name="Huq M.A."/>
        </authorList>
    </citation>
    <scope>NUCLEOTIDE SEQUENCE [LARGE SCALE GENOMIC DNA]</scope>
    <source>
        <strain evidence="6 7">MAHUQ-54</strain>
    </source>
</reference>
<comment type="cofactor">
    <cofactor evidence="2">
        <name>Zn(2+)</name>
        <dbReference type="ChEBI" id="CHEBI:29105"/>
    </cofactor>
    <text evidence="2">Binds 1 zinc ion per subunit.</text>
</comment>
<dbReference type="AlphaFoldDB" id="A0AAW9QNS0"/>
<evidence type="ECO:0000313" key="6">
    <source>
        <dbReference type="EMBL" id="MEF7617292.1"/>
    </source>
</evidence>
<comment type="similarity">
    <text evidence="1 2">Belongs to the Cu-Zn superoxide dismutase family.</text>
</comment>
<dbReference type="InterPro" id="IPR036423">
    <property type="entry name" value="SOD-like_Cu/Zn_dom_sf"/>
</dbReference>
<evidence type="ECO:0000256" key="1">
    <source>
        <dbReference type="ARBA" id="ARBA00010457"/>
    </source>
</evidence>
<keyword evidence="2" id="KW-0186">Copper</keyword>
<evidence type="ECO:0000313" key="7">
    <source>
        <dbReference type="Proteomes" id="UP001336250"/>
    </source>
</evidence>
<proteinExistence type="inferred from homology"/>
<dbReference type="EMBL" id="JAZIBG010000056">
    <property type="protein sequence ID" value="MEF7617292.1"/>
    <property type="molecule type" value="Genomic_DNA"/>
</dbReference>
<sequence length="181" mass="17936">MSLSNVPARLGGLSAAAVCAAVLMSACAMPGGSKPAATAKLAPTQGNTTAGTVDFYKDGEHVVVQARITGLKPGSEHGFHVHEKGDCSSPDGMSAGGHFNPSGQPHGGEGGARHAGDMPNLKADAAGQADVRLHLMGVTIGSGAADIVGKAVIVHANPDDYRSQPAGNAGPRLACGVIAAR</sequence>
<evidence type="ECO:0000256" key="4">
    <source>
        <dbReference type="SAM" id="SignalP"/>
    </source>
</evidence>
<feature type="domain" description="Superoxide dismutase copper/zinc binding" evidence="5">
    <location>
        <begin position="50"/>
        <end position="178"/>
    </location>
</feature>
<keyword evidence="4" id="KW-0732">Signal</keyword>
<comment type="function">
    <text evidence="2">Destroys radicals which are normally produced within the cells and which are toxic to biological systems.</text>
</comment>
<dbReference type="Pfam" id="PF00080">
    <property type="entry name" value="Sod_Cu"/>
    <property type="match status" value="1"/>
</dbReference>
<dbReference type="EC" id="1.15.1.1" evidence="2"/>
<feature type="region of interest" description="Disordered" evidence="3">
    <location>
        <begin position="94"/>
        <end position="120"/>
    </location>
</feature>
<dbReference type="InterPro" id="IPR018152">
    <property type="entry name" value="SOD_Cu/Zn_BS"/>
</dbReference>
<evidence type="ECO:0000259" key="5">
    <source>
        <dbReference type="Pfam" id="PF00080"/>
    </source>
</evidence>
<feature type="chain" id="PRO_5043858178" description="Superoxide dismutase [Cu-Zn]" evidence="4">
    <location>
        <begin position="29"/>
        <end position="181"/>
    </location>
</feature>
<evidence type="ECO:0000256" key="3">
    <source>
        <dbReference type="SAM" id="MobiDB-lite"/>
    </source>
</evidence>
<dbReference type="GO" id="GO:0004784">
    <property type="term" value="F:superoxide dismutase activity"/>
    <property type="evidence" value="ECO:0007669"/>
    <property type="project" value="UniProtKB-EC"/>
</dbReference>
<feature type="signal peptide" evidence="4">
    <location>
        <begin position="1"/>
        <end position="28"/>
    </location>
</feature>
<comment type="catalytic activity">
    <reaction evidence="2">
        <text>2 superoxide + 2 H(+) = H2O2 + O2</text>
        <dbReference type="Rhea" id="RHEA:20696"/>
        <dbReference type="ChEBI" id="CHEBI:15378"/>
        <dbReference type="ChEBI" id="CHEBI:15379"/>
        <dbReference type="ChEBI" id="CHEBI:16240"/>
        <dbReference type="ChEBI" id="CHEBI:18421"/>
        <dbReference type="EC" id="1.15.1.1"/>
    </reaction>
</comment>
<keyword evidence="7" id="KW-1185">Reference proteome</keyword>
<dbReference type="RefSeq" id="WP_332293056.1">
    <property type="nucleotide sequence ID" value="NZ_JAZIBG010000056.1"/>
</dbReference>
<dbReference type="PROSITE" id="PS00332">
    <property type="entry name" value="SOD_CU_ZN_2"/>
    <property type="match status" value="1"/>
</dbReference>